<evidence type="ECO:0000313" key="2">
    <source>
        <dbReference type="Proteomes" id="UP000000495"/>
    </source>
</evidence>
<dbReference type="Proteomes" id="UP000000495">
    <property type="component" value="Chromosome"/>
</dbReference>
<dbReference type="HOGENOM" id="CLU_185340_0_0_0"/>
<name>F8L1X7_PARAV</name>
<sequence>MLDNQEDNFSIFIASVPDREKCVCEIFFNRFQWAEISQEEEEIIIQFYSHPSQDYWEFSLDEALATLLKAKERFLSE</sequence>
<organism evidence="1 2">
    <name type="scientific">Parachlamydia acanthamoebae (strain UV7)</name>
    <dbReference type="NCBI Taxonomy" id="765952"/>
    <lineage>
        <taxon>Bacteria</taxon>
        <taxon>Pseudomonadati</taxon>
        <taxon>Chlamydiota</taxon>
        <taxon>Chlamydiia</taxon>
        <taxon>Parachlamydiales</taxon>
        <taxon>Parachlamydiaceae</taxon>
        <taxon>Parachlamydia</taxon>
    </lineage>
</organism>
<dbReference type="OrthoDB" id="21571at2"/>
<dbReference type="RefSeq" id="WP_013925500.1">
    <property type="nucleotide sequence ID" value="NC_015702.1"/>
</dbReference>
<evidence type="ECO:0000313" key="1">
    <source>
        <dbReference type="EMBL" id="CCB87291.1"/>
    </source>
</evidence>
<dbReference type="AlphaFoldDB" id="F8L1X7"/>
<reference evidence="1 2" key="2">
    <citation type="journal article" date="2011" name="Mol. Biol. Evol.">
        <title>Unity in variety--the pan-genome of the Chlamydiae.</title>
        <authorList>
            <person name="Collingro A."/>
            <person name="Tischler P."/>
            <person name="Weinmaier T."/>
            <person name="Penz T."/>
            <person name="Heinz E."/>
            <person name="Brunham R.C."/>
            <person name="Read T.D."/>
            <person name="Bavoil P.M."/>
            <person name="Sachse K."/>
            <person name="Kahane S."/>
            <person name="Friedman M.G."/>
            <person name="Rattei T."/>
            <person name="Myers G.S."/>
            <person name="Horn M."/>
        </authorList>
    </citation>
    <scope>NUCLEOTIDE SEQUENCE [LARGE SCALE GENOMIC DNA]</scope>
    <source>
        <strain evidence="2">UV7</strain>
    </source>
</reference>
<protein>
    <submittedName>
        <fullName evidence="1">Uncharacterized protein</fullName>
    </submittedName>
</protein>
<dbReference type="KEGG" id="puv:PUV_23410"/>
<reference key="1">
    <citation type="journal article" date="2011" name="Mol. Biol. Evol.">
        <title>Unity in variety -- the pan-genome of the Chlamydiae.</title>
        <authorList>
            <person name="Collingro A."/>
            <person name="Tischler P."/>
            <person name="Weinmaier T."/>
            <person name="Penz T."/>
            <person name="Heinz E."/>
            <person name="Brunham R.C."/>
            <person name="Read T.D."/>
            <person name="Bavoil P.M."/>
            <person name="Sachse K."/>
            <person name="Kahane S."/>
            <person name="Friedman M.G."/>
            <person name="Rattei T."/>
            <person name="Myers G.S.A."/>
            <person name="Horn M."/>
        </authorList>
    </citation>
    <scope>NUCLEOTIDE SEQUENCE</scope>
    <source>
        <strain>UV7</strain>
    </source>
</reference>
<keyword evidence="2" id="KW-1185">Reference proteome</keyword>
<dbReference type="eggNOG" id="ENOG5033KUV">
    <property type="taxonomic scope" value="Bacteria"/>
</dbReference>
<proteinExistence type="predicted"/>
<gene>
    <name evidence="1" type="ordered locus">PUV_23410</name>
</gene>
<dbReference type="STRING" id="765952.PUV_23410"/>
<accession>F8L1X7</accession>
<dbReference type="EMBL" id="FR872580">
    <property type="protein sequence ID" value="CCB87291.1"/>
    <property type="molecule type" value="Genomic_DNA"/>
</dbReference>